<dbReference type="EMBL" id="CP009438">
    <property type="protein sequence ID" value="AIR96065.1"/>
    <property type="molecule type" value="Genomic_DNA"/>
</dbReference>
<sequence>MHRAGERSRHLPRKSAPADTGSGGRITRAVASLTDRNQQWCSAALLRVCVGAVFLWFGVLKFFPAASPAEGVAIRTATKLTLGLLPPDVTLRLLAAAETVIGLGLLTGILLRVALIGFFIHMAGVFSALLLLPGEMWQGGVPVPTLEGQYIIKNVVLVAACLVVAADEWSRTPPPRGRPGCRSAAVRRAVARPEVPPPTRPPRSGGGAHADHAVRPAPSPGTPSPAGRPTGPHTEDEVS</sequence>
<evidence type="ECO:0000256" key="1">
    <source>
        <dbReference type="ARBA" id="ARBA00004141"/>
    </source>
</evidence>
<feature type="compositionally biased region" description="Low complexity" evidence="5">
    <location>
        <begin position="178"/>
        <end position="188"/>
    </location>
</feature>
<comment type="subcellular location">
    <subcellularLocation>
        <location evidence="1">Membrane</location>
        <topology evidence="1">Multi-pass membrane protein</topology>
    </subcellularLocation>
</comment>
<feature type="region of interest" description="Disordered" evidence="5">
    <location>
        <begin position="1"/>
        <end position="23"/>
    </location>
</feature>
<keyword evidence="4 6" id="KW-0472">Membrane</keyword>
<reference evidence="8" key="1">
    <citation type="journal article" date="2015" name="J. Biotechnol.">
        <title>Complete genome sequence of the actinobacterium Streptomyces glaucescens GLA.O (DSM 40922) consisting of a linear chromosome and one linear plasmid.</title>
        <authorList>
            <person name="Ortseifen V."/>
            <person name="Winkler A."/>
            <person name="Albersmeier A."/>
            <person name="Wendler S."/>
            <person name="Puhler A."/>
            <person name="Kalinowski J."/>
            <person name="Ruckert C."/>
        </authorList>
    </citation>
    <scope>NUCLEOTIDE SEQUENCE [LARGE SCALE GENOMIC DNA]</scope>
    <source>
        <strain evidence="8">DSM 40922 / GLA O</strain>
    </source>
</reference>
<evidence type="ECO:0000256" key="5">
    <source>
        <dbReference type="SAM" id="MobiDB-lite"/>
    </source>
</evidence>
<evidence type="ECO:0000313" key="7">
    <source>
        <dbReference type="EMBL" id="AIR96065.1"/>
    </source>
</evidence>
<dbReference type="eggNOG" id="COG3059">
    <property type="taxonomic scope" value="Bacteria"/>
</dbReference>
<evidence type="ECO:0000256" key="3">
    <source>
        <dbReference type="ARBA" id="ARBA00022989"/>
    </source>
</evidence>
<dbReference type="RefSeq" id="WP_318536214.1">
    <property type="nucleotide sequence ID" value="NZ_CP009438.1"/>
</dbReference>
<accession>A0A089YQX8</accession>
<dbReference type="InterPro" id="IPR032808">
    <property type="entry name" value="DoxX"/>
</dbReference>
<feature type="transmembrane region" description="Helical" evidence="6">
    <location>
        <begin position="113"/>
        <end position="131"/>
    </location>
</feature>
<dbReference type="Proteomes" id="UP000029482">
    <property type="component" value="Chromosome"/>
</dbReference>
<feature type="region of interest" description="Disordered" evidence="5">
    <location>
        <begin position="170"/>
        <end position="239"/>
    </location>
</feature>
<dbReference type="AlphaFoldDB" id="A0A089YQX8"/>
<proteinExistence type="predicted"/>
<name>A0A089YQX8_STRGA</name>
<keyword evidence="3 6" id="KW-1133">Transmembrane helix</keyword>
<evidence type="ECO:0000256" key="4">
    <source>
        <dbReference type="ARBA" id="ARBA00023136"/>
    </source>
</evidence>
<organism evidence="7 8">
    <name type="scientific">Streptomyces glaucescens</name>
    <dbReference type="NCBI Taxonomy" id="1907"/>
    <lineage>
        <taxon>Bacteria</taxon>
        <taxon>Bacillati</taxon>
        <taxon>Actinomycetota</taxon>
        <taxon>Actinomycetes</taxon>
        <taxon>Kitasatosporales</taxon>
        <taxon>Streptomycetaceae</taxon>
        <taxon>Streptomyces</taxon>
    </lineage>
</organism>
<dbReference type="KEGG" id="sgu:SGLAU_00175"/>
<feature type="transmembrane region" description="Helical" evidence="6">
    <location>
        <begin position="44"/>
        <end position="63"/>
    </location>
</feature>
<dbReference type="HOGENOM" id="CLU_1160582_0_0_11"/>
<evidence type="ECO:0000256" key="2">
    <source>
        <dbReference type="ARBA" id="ARBA00022692"/>
    </source>
</evidence>
<keyword evidence="2 6" id="KW-0812">Transmembrane</keyword>
<dbReference type="STRING" id="1907.SGLAU_00175"/>
<dbReference type="Pfam" id="PF07681">
    <property type="entry name" value="DoxX"/>
    <property type="match status" value="1"/>
</dbReference>
<evidence type="ECO:0000313" key="8">
    <source>
        <dbReference type="Proteomes" id="UP000029482"/>
    </source>
</evidence>
<keyword evidence="8" id="KW-1185">Reference proteome</keyword>
<dbReference type="GO" id="GO:0016020">
    <property type="term" value="C:membrane"/>
    <property type="evidence" value="ECO:0007669"/>
    <property type="project" value="UniProtKB-SubCell"/>
</dbReference>
<protein>
    <submittedName>
        <fullName evidence="7">NapU3</fullName>
    </submittedName>
</protein>
<evidence type="ECO:0000256" key="6">
    <source>
        <dbReference type="SAM" id="Phobius"/>
    </source>
</evidence>
<gene>
    <name evidence="7" type="ORF">SGLAU_00175</name>
</gene>
<feature type="transmembrane region" description="Helical" evidence="6">
    <location>
        <begin position="89"/>
        <end position="106"/>
    </location>
</feature>